<evidence type="ECO:0000313" key="4">
    <source>
        <dbReference type="EMBL" id="MBB3204512.1"/>
    </source>
</evidence>
<comment type="caution">
    <text evidence="4">The sequence shown here is derived from an EMBL/GenBank/DDBJ whole genome shotgun (WGS) entry which is preliminary data.</text>
</comment>
<keyword evidence="3" id="KW-0418">Kinase</keyword>
<dbReference type="SUPFAM" id="SSF53448">
    <property type="entry name" value="Nucleotide-diphospho-sugar transferases"/>
    <property type="match status" value="1"/>
</dbReference>
<evidence type="ECO:0008006" key="6">
    <source>
        <dbReference type="Google" id="ProtNLM"/>
    </source>
</evidence>
<keyword evidence="2" id="KW-0548">Nucleotidyltransferase</keyword>
<dbReference type="Gene3D" id="3.90.550.10">
    <property type="entry name" value="Spore Coat Polysaccharide Biosynthesis Protein SpsA, Chain A"/>
    <property type="match status" value="1"/>
</dbReference>
<name>A0A7W5DVN2_9BACT</name>
<evidence type="ECO:0000256" key="2">
    <source>
        <dbReference type="ARBA" id="ARBA00022695"/>
    </source>
</evidence>
<dbReference type="GO" id="GO:0070569">
    <property type="term" value="F:uridylyltransferase activity"/>
    <property type="evidence" value="ECO:0007669"/>
    <property type="project" value="InterPro"/>
</dbReference>
<dbReference type="Gene3D" id="3.30.230.120">
    <property type="match status" value="1"/>
</dbReference>
<sequence>MTIAMQTDPFIDTILAEDGDVRDRSLESLCEDQSLERLMEHAAALDRFRRDEDNLYRRVRALFFLSSLYRYHVPARFDGLGTGSIPFDGYEHLLGRRFQEAIDAFLKAQSQQGPSDALASALAQAYHELGFQTLADQVRHSVRTVRGNQWMFRLGHVAEHPLRLRRELDVLGNVDGVQPVLRETTAVRMDVSHSAWSDIFFLGMDFPQGARVVNVSVDLGVRGRDDCVRPPIETYLRVIDRPVFRLVSVDLGASTEVTTVAEMFDFARDYLGLLKAAVIASGVVPPGLEGCGSSMASLLERVVGRGRGLELVSKINDIPKGSRLAVSTNLLGSLISNLMRATGQIRTLEGPLTESDRRLVAARAILGEWIGGSGGGWQDSGGVWPGIKLICGQEAGPDDPEFGVSRGRLMPNHTVLEQDRVSDEARKKLQDSLVLVHGGMAQNVGPILEMVTEHYLVRGDAQWTARKEAMKIYDDVVEALCDGDIARLGELTTRNFEGPLQTIIPWATNRFTDTMIESCRSQFGKQFWGFWMLGGMSGGGMGFIFDPAVKQAAQDWLSVELVRVKRSLETALPFAMDPVVYDFAINDNGTSAELLRDENAGLPQKYYALMLPQWLRTPLRDLSPQTRGELSRISSRCSESGSSGLDASELLRSVLPTAKVNVGSDSGSENEPVEDSSLKEILHRNGFDRSQHEQIRESMRSGRFGLAANRLARDLKIADVESRHVTDTREGIDEKMVRMGAEAIAAGQVGVVTLAAGVGSRWTQGAGVCKALHPFHRFAGRHRSFLEIHLAKNRATSRRYGGVIPHVVTTSWMTDGAIRTALKENENYGHDGPLHISSGRSVGLRMVPMVRDLQFLWEETPQQVLDQQQQKMRESARSAIANWARSMGEGSDYTDNVPAQCVHPVGHWYEVPNLFRGGVLSRLIREQPALKYLMLHNIDTLGANVDPGLLGLHIDSGATLSYEVIPRRLEDRGGGLALVSGRPRLVEGLAMPDDRIEFGLRFYNSMTTWIDIDALLGAFGLDRKSLDDAVTVDKAVREMAARLPTYITLKEVKKRWGHAQEDVFPVAQFEKLWGDMTTLSDVDSRFIVTPMRRGQQLKEPSQLDAWNRDGGSDYVDSLCDWR</sequence>
<dbReference type="InterPro" id="IPR052203">
    <property type="entry name" value="GHMP_Kinase-Related"/>
</dbReference>
<keyword evidence="1" id="KW-0808">Transferase</keyword>
<dbReference type="InterPro" id="IPR002618">
    <property type="entry name" value="UDPGP_fam"/>
</dbReference>
<proteinExistence type="predicted"/>
<gene>
    <name evidence="4" type="ORF">FHS27_000276</name>
</gene>
<dbReference type="AlphaFoldDB" id="A0A7W5DVN2"/>
<protein>
    <recommendedName>
        <fullName evidence="6">UTP--glucose-1-phosphate uridylyltransferase</fullName>
    </recommendedName>
</protein>
<evidence type="ECO:0000256" key="1">
    <source>
        <dbReference type="ARBA" id="ARBA00022679"/>
    </source>
</evidence>
<dbReference type="InterPro" id="IPR029044">
    <property type="entry name" value="Nucleotide-diphossugar_trans"/>
</dbReference>
<dbReference type="PANTHER" id="PTHR32463">
    <property type="entry name" value="L-FUCOSE KINASE"/>
    <property type="match status" value="1"/>
</dbReference>
<dbReference type="EMBL" id="JACHXU010000001">
    <property type="protein sequence ID" value="MBB3204512.1"/>
    <property type="molecule type" value="Genomic_DNA"/>
</dbReference>
<accession>A0A7W5DVN2</accession>
<reference evidence="4 5" key="1">
    <citation type="submission" date="2020-08" db="EMBL/GenBank/DDBJ databases">
        <title>Genomic Encyclopedia of Type Strains, Phase III (KMG-III): the genomes of soil and plant-associated and newly described type strains.</title>
        <authorList>
            <person name="Whitman W."/>
        </authorList>
    </citation>
    <scope>NUCLEOTIDE SEQUENCE [LARGE SCALE GENOMIC DNA]</scope>
    <source>
        <strain evidence="4 5">CECT 8075</strain>
    </source>
</reference>
<dbReference type="GO" id="GO:0042352">
    <property type="term" value="P:GDP-L-fucose salvage"/>
    <property type="evidence" value="ECO:0007669"/>
    <property type="project" value="TreeGrafter"/>
</dbReference>
<dbReference type="GO" id="GO:0050201">
    <property type="term" value="F:fucokinase activity"/>
    <property type="evidence" value="ECO:0007669"/>
    <property type="project" value="TreeGrafter"/>
</dbReference>
<organism evidence="4 5">
    <name type="scientific">Aporhodopirellula rubra</name>
    <dbReference type="NCBI Taxonomy" id="980271"/>
    <lineage>
        <taxon>Bacteria</taxon>
        <taxon>Pseudomonadati</taxon>
        <taxon>Planctomycetota</taxon>
        <taxon>Planctomycetia</taxon>
        <taxon>Pirellulales</taxon>
        <taxon>Pirellulaceae</taxon>
        <taxon>Aporhodopirellula</taxon>
    </lineage>
</organism>
<dbReference type="PANTHER" id="PTHR32463:SF0">
    <property type="entry name" value="L-FUCOSE KINASE"/>
    <property type="match status" value="1"/>
</dbReference>
<keyword evidence="5" id="KW-1185">Reference proteome</keyword>
<evidence type="ECO:0000313" key="5">
    <source>
        <dbReference type="Proteomes" id="UP000536179"/>
    </source>
</evidence>
<dbReference type="Pfam" id="PF01704">
    <property type="entry name" value="UDPGP"/>
    <property type="match status" value="1"/>
</dbReference>
<dbReference type="Proteomes" id="UP000536179">
    <property type="component" value="Unassembled WGS sequence"/>
</dbReference>
<evidence type="ECO:0000256" key="3">
    <source>
        <dbReference type="ARBA" id="ARBA00022777"/>
    </source>
</evidence>
<dbReference type="RefSeq" id="WP_184300639.1">
    <property type="nucleotide sequence ID" value="NZ_JACHXU010000001.1"/>
</dbReference>